<keyword evidence="3" id="KW-1185">Reference proteome</keyword>
<evidence type="ECO:0000313" key="2">
    <source>
        <dbReference type="EMBL" id="KAB7740689.1"/>
    </source>
</evidence>
<dbReference type="CDD" id="cd03202">
    <property type="entry name" value="GST_C_etherase_LigE"/>
    <property type="match status" value="1"/>
</dbReference>
<evidence type="ECO:0000259" key="1">
    <source>
        <dbReference type="PROSITE" id="PS50404"/>
    </source>
</evidence>
<dbReference type="InterPro" id="IPR036282">
    <property type="entry name" value="Glutathione-S-Trfase_C_sf"/>
</dbReference>
<reference evidence="2 3" key="1">
    <citation type="submission" date="2019-09" db="EMBL/GenBank/DDBJ databases">
        <title>Parvibaculum sedimenti sp. nov., isolated from sediment.</title>
        <authorList>
            <person name="Wang Y."/>
        </authorList>
    </citation>
    <scope>NUCLEOTIDE SEQUENCE [LARGE SCALE GENOMIC DNA]</scope>
    <source>
        <strain evidence="2 3">HXT-9</strain>
    </source>
</reference>
<keyword evidence="2" id="KW-0808">Transferase</keyword>
<dbReference type="AlphaFoldDB" id="A0A6N6VJC8"/>
<comment type="caution">
    <text evidence="2">The sequence shown here is derived from an EMBL/GenBank/DDBJ whole genome shotgun (WGS) entry which is preliminary data.</text>
</comment>
<dbReference type="InterPro" id="IPR004045">
    <property type="entry name" value="Glutathione_S-Trfase_N"/>
</dbReference>
<dbReference type="RefSeq" id="WP_152215446.1">
    <property type="nucleotide sequence ID" value="NZ_WESC01000005.1"/>
</dbReference>
<dbReference type="InterPro" id="IPR054416">
    <property type="entry name" value="GST_UstS-like_C"/>
</dbReference>
<gene>
    <name evidence="2" type="ORF">F2P47_06465</name>
</gene>
<dbReference type="GO" id="GO:0045174">
    <property type="term" value="F:glutathione dehydrogenase (ascorbate) activity"/>
    <property type="evidence" value="ECO:0007669"/>
    <property type="project" value="TreeGrafter"/>
</dbReference>
<proteinExistence type="predicted"/>
<dbReference type="GO" id="GO:0004364">
    <property type="term" value="F:glutathione transferase activity"/>
    <property type="evidence" value="ECO:0007669"/>
    <property type="project" value="TreeGrafter"/>
</dbReference>
<dbReference type="InterPro" id="IPR036249">
    <property type="entry name" value="Thioredoxin-like_sf"/>
</dbReference>
<dbReference type="SUPFAM" id="SSF52833">
    <property type="entry name" value="Thioredoxin-like"/>
    <property type="match status" value="1"/>
</dbReference>
<dbReference type="GO" id="GO:0006749">
    <property type="term" value="P:glutathione metabolic process"/>
    <property type="evidence" value="ECO:0007669"/>
    <property type="project" value="TreeGrafter"/>
</dbReference>
<dbReference type="PANTHER" id="PTHR43968">
    <property type="match status" value="1"/>
</dbReference>
<evidence type="ECO:0000313" key="3">
    <source>
        <dbReference type="Proteomes" id="UP000468901"/>
    </source>
</evidence>
<dbReference type="SUPFAM" id="SSF47616">
    <property type="entry name" value="GST C-terminal domain-like"/>
    <property type="match status" value="1"/>
</dbReference>
<feature type="domain" description="GST N-terminal" evidence="1">
    <location>
        <begin position="7"/>
        <end position="83"/>
    </location>
</feature>
<dbReference type="Gene3D" id="3.40.30.10">
    <property type="entry name" value="Glutaredoxin"/>
    <property type="match status" value="1"/>
</dbReference>
<dbReference type="Pfam" id="PF13417">
    <property type="entry name" value="GST_N_3"/>
    <property type="match status" value="1"/>
</dbReference>
<dbReference type="Proteomes" id="UP000468901">
    <property type="component" value="Unassembled WGS sequence"/>
</dbReference>
<protein>
    <submittedName>
        <fullName evidence="2">Glutathione S-transferase family protein</fullName>
    </submittedName>
</protein>
<dbReference type="EMBL" id="WESC01000005">
    <property type="protein sequence ID" value="KAB7740689.1"/>
    <property type="molecule type" value="Genomic_DNA"/>
</dbReference>
<dbReference type="InterPro" id="IPR050983">
    <property type="entry name" value="GST_Omega/HSP26"/>
</dbReference>
<organism evidence="2 3">
    <name type="scientific">Parvibaculum sedimenti</name>
    <dbReference type="NCBI Taxonomy" id="2608632"/>
    <lineage>
        <taxon>Bacteria</taxon>
        <taxon>Pseudomonadati</taxon>
        <taxon>Pseudomonadota</taxon>
        <taxon>Alphaproteobacteria</taxon>
        <taxon>Hyphomicrobiales</taxon>
        <taxon>Parvibaculaceae</taxon>
        <taxon>Parvibaculum</taxon>
    </lineage>
</organism>
<sequence>MTIRLHELVNKDGRALSPFVWRIKYALAHKGLAYETAPVGFIGIPKLCGGKFKTVPIIEDGDKTVCDSWTIADHLDETYAARPLFSSPQERAMVRFFDGWFGLEVMNRMFQICVLDIHNHARPEDQPYFRESREKRLGGKTLEQFVEGREQKLPELRHAMRPMRAALANAPFLGGDQPNYADYIALGGFLWAGAICTLPILEKSDPLNEWLARGFDLYDGIGHVPLYPLAA</sequence>
<accession>A0A6N6VJC8</accession>
<dbReference type="GO" id="GO:0005737">
    <property type="term" value="C:cytoplasm"/>
    <property type="evidence" value="ECO:0007669"/>
    <property type="project" value="TreeGrafter"/>
</dbReference>
<dbReference type="PANTHER" id="PTHR43968:SF6">
    <property type="entry name" value="GLUTATHIONE S-TRANSFERASE OMEGA"/>
    <property type="match status" value="1"/>
</dbReference>
<dbReference type="PROSITE" id="PS50404">
    <property type="entry name" value="GST_NTER"/>
    <property type="match status" value="1"/>
</dbReference>
<dbReference type="Gene3D" id="1.20.1050.10">
    <property type="match status" value="1"/>
</dbReference>
<dbReference type="Pfam" id="PF22041">
    <property type="entry name" value="GST_C_7"/>
    <property type="match status" value="1"/>
</dbReference>
<name>A0A6N6VJC8_9HYPH</name>